<dbReference type="Proteomes" id="UP001055013">
    <property type="component" value="Unassembled WGS sequence"/>
</dbReference>
<organism evidence="1 2">
    <name type="scientific">Caballeronia novacaledonica</name>
    <dbReference type="NCBI Taxonomy" id="1544861"/>
    <lineage>
        <taxon>Bacteria</taxon>
        <taxon>Pseudomonadati</taxon>
        <taxon>Pseudomonadota</taxon>
        <taxon>Betaproteobacteria</taxon>
        <taxon>Burkholderiales</taxon>
        <taxon>Burkholderiaceae</taxon>
        <taxon>Caballeronia</taxon>
    </lineage>
</organism>
<comment type="caution">
    <text evidence="1">The sequence shown here is derived from an EMBL/GenBank/DDBJ whole genome shotgun (WGS) entry which is preliminary data.</text>
</comment>
<evidence type="ECO:0000313" key="1">
    <source>
        <dbReference type="EMBL" id="GJH18435.1"/>
    </source>
</evidence>
<gene>
    <name evidence="1" type="ORF">CBA19CS22_17855</name>
</gene>
<accession>A0ACB5QUX9</accession>
<dbReference type="EMBL" id="BPUR01000009">
    <property type="protein sequence ID" value="GJH18435.1"/>
    <property type="molecule type" value="Genomic_DNA"/>
</dbReference>
<sequence length="600" mass="65471">MALSRRDLAIAYSYAGGLDEAQRYAREALEARGQLPAQVLAPAHKVLGDIAARRGESAVAINEYKAALAAASERYRPVVLLSMTNAQIAAGDAATARATLDSSGAAHNPMLAALFLRINGNLLLIEHKPQAALEAFCSIVSKVGQGDPSYQNLWAYEGMGRAWLALGDQTRARAAWLQAIRYSEAVRARFRSDEFKTGLFADTQNVFEEAIALVMQQGDYELAWSLSEKSRSRALLDVVRNRVAGGVDTRQLNGAAPSLKEVRGALQPNEAIVEFHLLTREMIVWVVRQDGLQGKTLPITRRDMTEAVSDFRNAIVRGRPQALTYGAKLDALLIKPLNLRPGERLIIVPNGALHYLPFQALVNESGFLIQRHPIAIEPSASIAVQLLHRQQRVAGDLVAFGNPRITPIYDLPGAEDEVLGIAPLFTKSKTFVEVQATRKAFIDNAPNSRILHVATHTQADTIDPLHSRMLFAPLSQPADGPDVLLARDIFNLKFGSVALVTLSACDTGLGSIDRGDEIMGFTRAFFYAGVSAMMVSMWPVADESTVILMRTFYGALASGQEAIDAVRSAQLAVLANHRFAHPFYWAPFDLIGGWRLTIAQ</sequence>
<evidence type="ECO:0000313" key="2">
    <source>
        <dbReference type="Proteomes" id="UP001055013"/>
    </source>
</evidence>
<reference evidence="1" key="1">
    <citation type="submission" date="2021-09" db="EMBL/GenBank/DDBJ databases">
        <title>Isolation and characterization of 3-chlorobenzoate degrading bacteria from soils in Shizuoka.</title>
        <authorList>
            <person name="Ifat A."/>
            <person name="Ogawa N."/>
            <person name="Kimbara K."/>
            <person name="Moriuchi R."/>
            <person name="Dohra H."/>
            <person name="Shintani M."/>
        </authorList>
    </citation>
    <scope>NUCLEOTIDE SEQUENCE</scope>
    <source>
        <strain evidence="1">19CS2-2</strain>
    </source>
</reference>
<protein>
    <submittedName>
        <fullName evidence="1">CHAT domain-containing protein</fullName>
    </submittedName>
</protein>
<keyword evidence="2" id="KW-1185">Reference proteome</keyword>
<name>A0ACB5QUX9_9BURK</name>
<proteinExistence type="predicted"/>